<dbReference type="PRINTS" id="PR00077">
    <property type="entry name" value="GPDHDRGNASE"/>
</dbReference>
<evidence type="ECO:0000313" key="10">
    <source>
        <dbReference type="Proteomes" id="UP000478008"/>
    </source>
</evidence>
<evidence type="ECO:0000313" key="9">
    <source>
        <dbReference type="EMBL" id="VUG15917.1"/>
    </source>
</evidence>
<dbReference type="InterPro" id="IPR006168">
    <property type="entry name" value="G3P_DH_NAD-dep"/>
</dbReference>
<dbReference type="Proteomes" id="UP000478008">
    <property type="component" value="Unassembled WGS sequence"/>
</dbReference>
<evidence type="ECO:0000259" key="7">
    <source>
        <dbReference type="Pfam" id="PF01210"/>
    </source>
</evidence>
<dbReference type="Pfam" id="PF01210">
    <property type="entry name" value="NAD_Gly3P_dh_N"/>
    <property type="match status" value="1"/>
</dbReference>
<dbReference type="InterPro" id="IPR017751">
    <property type="entry name" value="G3P_DH_NAD-dep_euk"/>
</dbReference>
<dbReference type="EMBL" id="CABFWN010000001">
    <property type="protein sequence ID" value="VUG15917.1"/>
    <property type="molecule type" value="Genomic_DNA"/>
</dbReference>
<dbReference type="GO" id="GO:0141152">
    <property type="term" value="F:glycerol-3-phosphate dehydrogenase (NAD+) activity"/>
    <property type="evidence" value="ECO:0007669"/>
    <property type="project" value="UniProtKB-UniRule"/>
</dbReference>
<evidence type="ECO:0000256" key="1">
    <source>
        <dbReference type="ARBA" id="ARBA00011009"/>
    </source>
</evidence>
<evidence type="ECO:0000256" key="6">
    <source>
        <dbReference type="RuleBase" id="RU361243"/>
    </source>
</evidence>
<dbReference type="EC" id="1.1.1.8" evidence="6"/>
<dbReference type="GO" id="GO:0005829">
    <property type="term" value="C:cytosol"/>
    <property type="evidence" value="ECO:0007669"/>
    <property type="project" value="TreeGrafter"/>
</dbReference>
<organism evidence="9 10">
    <name type="scientific">Dekkera bruxellensis</name>
    <name type="common">Brettanomyces custersii</name>
    <dbReference type="NCBI Taxonomy" id="5007"/>
    <lineage>
        <taxon>Eukaryota</taxon>
        <taxon>Fungi</taxon>
        <taxon>Dikarya</taxon>
        <taxon>Ascomycota</taxon>
        <taxon>Saccharomycotina</taxon>
        <taxon>Pichiomycetes</taxon>
        <taxon>Pichiales</taxon>
        <taxon>Pichiaceae</taxon>
        <taxon>Brettanomyces</taxon>
    </lineage>
</organism>
<dbReference type="GO" id="GO:0046168">
    <property type="term" value="P:glycerol-3-phosphate catabolic process"/>
    <property type="evidence" value="ECO:0007669"/>
    <property type="project" value="UniProtKB-UniRule"/>
</dbReference>
<reference evidence="9 10" key="1">
    <citation type="submission" date="2019-07" db="EMBL/GenBank/DDBJ databases">
        <authorList>
            <person name="Friedrich A."/>
            <person name="Schacherer J."/>
        </authorList>
    </citation>
    <scope>NUCLEOTIDE SEQUENCE [LARGE SCALE GENOMIC DNA]</scope>
</reference>
<evidence type="ECO:0000259" key="8">
    <source>
        <dbReference type="Pfam" id="PF07479"/>
    </source>
</evidence>
<dbReference type="FunFam" id="1.10.1040.10:FF:000004">
    <property type="entry name" value="Glycerol-3-phosphate dehydrogenase [NAD(+)]"/>
    <property type="match status" value="1"/>
</dbReference>
<dbReference type="PANTHER" id="PTHR11728">
    <property type="entry name" value="GLYCEROL-3-PHOSPHATE DEHYDROGENASE"/>
    <property type="match status" value="1"/>
</dbReference>
<feature type="domain" description="Glycerol-3-phosphate dehydrogenase NAD-dependent C-terminal" evidence="8">
    <location>
        <begin position="270"/>
        <end position="415"/>
    </location>
</feature>
<protein>
    <recommendedName>
        <fullName evidence="6">Glycerol-3-phosphate dehydrogenase [NAD(+)]</fullName>
        <ecNumber evidence="6">1.1.1.8</ecNumber>
    </recommendedName>
</protein>
<dbReference type="Gene3D" id="3.40.50.720">
    <property type="entry name" value="NAD(P)-binding Rossmann-like Domain"/>
    <property type="match status" value="1"/>
</dbReference>
<dbReference type="SUPFAM" id="SSF51735">
    <property type="entry name" value="NAD(P)-binding Rossmann-fold domains"/>
    <property type="match status" value="1"/>
</dbReference>
<dbReference type="NCBIfam" id="TIGR03376">
    <property type="entry name" value="glycerol3P_DH"/>
    <property type="match status" value="1"/>
</dbReference>
<dbReference type="InterPro" id="IPR006109">
    <property type="entry name" value="G3P_DH_NAD-dep_C"/>
</dbReference>
<sequence length="426" mass="47543">MFLQLTKVFLSTTLISGIIFPFKRYAAFQTIRHFHTPKMTAFDRLSNLSSVLSPPKTCSAVSPEDIPVRPFKTTVVGSGNWGSTIAKVVAENCIERPQEFDQKVKMWVFEEKVKGQNLTEIINTKHENVKYLPGIMLPPNVVAVPDVVEACKDSDLIIFNIPHQFLGNILRQLKGKVNKRARAISCLKGLNVSKDGCDILPGVITKELGIACGALSGANLAPEVAECKWSETTVAYTLPDDYRGKGKDIDKAVLKHLFHRPYFHVHVIDDVSGVSLAGALKNVVAMAAGFVDGLGWGNNAKSAVMRLGLREMIHFAKLYFPSCEERTFTEESAGVADLITTCFGGRNVRVGRYMAQHKVSAHEAEKQLLNGQSCQGIYTTKEVYEFLSYRNAIDDFPLFHVTYDIIYNNFPMEKLPERVERTDEKY</sequence>
<dbReference type="GO" id="GO:0051287">
    <property type="term" value="F:NAD binding"/>
    <property type="evidence" value="ECO:0007669"/>
    <property type="project" value="UniProtKB-UniRule"/>
</dbReference>
<evidence type="ECO:0000256" key="5">
    <source>
        <dbReference type="RuleBase" id="RU000437"/>
    </source>
</evidence>
<keyword evidence="3 5" id="KW-0520">NAD</keyword>
<name>A0A7D9CUN6_DEKBR</name>
<dbReference type="InterPro" id="IPR036291">
    <property type="entry name" value="NAD(P)-bd_dom_sf"/>
</dbReference>
<proteinExistence type="inferred from homology"/>
<dbReference type="GO" id="GO:0005975">
    <property type="term" value="P:carbohydrate metabolic process"/>
    <property type="evidence" value="ECO:0007669"/>
    <property type="project" value="InterPro"/>
</dbReference>
<dbReference type="AlphaFoldDB" id="A0A7D9CUN6"/>
<evidence type="ECO:0000256" key="4">
    <source>
        <dbReference type="ARBA" id="ARBA00048683"/>
    </source>
</evidence>
<comment type="similarity">
    <text evidence="1 5">Belongs to the NAD-dependent glycerol-3-phosphate dehydrogenase family.</text>
</comment>
<dbReference type="InterPro" id="IPR013328">
    <property type="entry name" value="6PGD_dom2"/>
</dbReference>
<feature type="domain" description="Glycerol-3-phosphate dehydrogenase NAD-dependent N-terminal" evidence="7">
    <location>
        <begin position="73"/>
        <end position="237"/>
    </location>
</feature>
<dbReference type="InterPro" id="IPR008927">
    <property type="entry name" value="6-PGluconate_DH-like_C_sf"/>
</dbReference>
<dbReference type="InterPro" id="IPR011128">
    <property type="entry name" value="G3P_DH_NAD-dep_N"/>
</dbReference>
<dbReference type="Pfam" id="PF07479">
    <property type="entry name" value="NAD_Gly3P_dh_C"/>
    <property type="match status" value="1"/>
</dbReference>
<dbReference type="PANTHER" id="PTHR11728:SF8">
    <property type="entry name" value="GLYCEROL-3-PHOSPHATE DEHYDROGENASE [NAD(+)]-RELATED"/>
    <property type="match status" value="1"/>
</dbReference>
<gene>
    <name evidence="9" type="primary">GPD1</name>
    <name evidence="9" type="ORF">DEBR0S1_03026G</name>
</gene>
<comment type="catalytic activity">
    <reaction evidence="4 6">
        <text>sn-glycerol 3-phosphate + NAD(+) = dihydroxyacetone phosphate + NADH + H(+)</text>
        <dbReference type="Rhea" id="RHEA:11092"/>
        <dbReference type="ChEBI" id="CHEBI:15378"/>
        <dbReference type="ChEBI" id="CHEBI:57540"/>
        <dbReference type="ChEBI" id="CHEBI:57597"/>
        <dbReference type="ChEBI" id="CHEBI:57642"/>
        <dbReference type="ChEBI" id="CHEBI:57945"/>
        <dbReference type="EC" id="1.1.1.8"/>
    </reaction>
</comment>
<evidence type="ECO:0000256" key="2">
    <source>
        <dbReference type="ARBA" id="ARBA00023002"/>
    </source>
</evidence>
<dbReference type="GO" id="GO:0005634">
    <property type="term" value="C:nucleus"/>
    <property type="evidence" value="ECO:0007669"/>
    <property type="project" value="TreeGrafter"/>
</dbReference>
<keyword evidence="2 5" id="KW-0560">Oxidoreductase</keyword>
<keyword evidence="10" id="KW-1185">Reference proteome</keyword>
<dbReference type="Gene3D" id="1.10.1040.10">
    <property type="entry name" value="N-(1-d-carboxylethyl)-l-norvaline Dehydrogenase, domain 2"/>
    <property type="match status" value="1"/>
</dbReference>
<dbReference type="PROSITE" id="PS00957">
    <property type="entry name" value="NAD_G3PDH"/>
    <property type="match status" value="1"/>
</dbReference>
<dbReference type="GO" id="GO:0042803">
    <property type="term" value="F:protein homodimerization activity"/>
    <property type="evidence" value="ECO:0007669"/>
    <property type="project" value="InterPro"/>
</dbReference>
<accession>A0A7D9CUN6</accession>
<dbReference type="SUPFAM" id="SSF48179">
    <property type="entry name" value="6-phosphogluconate dehydrogenase C-terminal domain-like"/>
    <property type="match status" value="1"/>
</dbReference>
<evidence type="ECO:0000256" key="3">
    <source>
        <dbReference type="ARBA" id="ARBA00023027"/>
    </source>
</evidence>